<dbReference type="InterPro" id="IPR032630">
    <property type="entry name" value="P_typ_ATPase_c"/>
</dbReference>
<evidence type="ECO:0000313" key="3">
    <source>
        <dbReference type="EMBL" id="KAJ1961820.1"/>
    </source>
</evidence>
<protein>
    <recommendedName>
        <fullName evidence="2">P-type ATPase C-terminal domain-containing protein</fullName>
    </recommendedName>
</protein>
<name>A0A9W8ATM5_9FUNG</name>
<feature type="domain" description="P-type ATPase C-terminal" evidence="2">
    <location>
        <begin position="2"/>
        <end position="74"/>
    </location>
</feature>
<keyword evidence="1" id="KW-1133">Transmembrane helix</keyword>
<evidence type="ECO:0000259" key="2">
    <source>
        <dbReference type="Pfam" id="PF16212"/>
    </source>
</evidence>
<feature type="transmembrane region" description="Helical" evidence="1">
    <location>
        <begin position="50"/>
        <end position="70"/>
    </location>
</feature>
<evidence type="ECO:0000256" key="1">
    <source>
        <dbReference type="SAM" id="Phobius"/>
    </source>
</evidence>
<dbReference type="AlphaFoldDB" id="A0A9W8ATM5"/>
<gene>
    <name evidence="3" type="ORF">IWQ62_003734</name>
</gene>
<keyword evidence="1" id="KW-0472">Membrane</keyword>
<organism evidence="3 4">
    <name type="scientific">Dispira parvispora</name>
    <dbReference type="NCBI Taxonomy" id="1520584"/>
    <lineage>
        <taxon>Eukaryota</taxon>
        <taxon>Fungi</taxon>
        <taxon>Fungi incertae sedis</taxon>
        <taxon>Zoopagomycota</taxon>
        <taxon>Kickxellomycotina</taxon>
        <taxon>Dimargaritomycetes</taxon>
        <taxon>Dimargaritales</taxon>
        <taxon>Dimargaritaceae</taxon>
        <taxon>Dispira</taxon>
    </lineage>
</organism>
<dbReference type="Proteomes" id="UP001150925">
    <property type="component" value="Unassembled WGS sequence"/>
</dbReference>
<evidence type="ECO:0000313" key="4">
    <source>
        <dbReference type="Proteomes" id="UP001150925"/>
    </source>
</evidence>
<accession>A0A9W8ATM5</accession>
<comment type="caution">
    <text evidence="3">The sequence shown here is derived from an EMBL/GenBank/DDBJ whole genome shotgun (WGS) entry which is preliminary data.</text>
</comment>
<sequence>RHITLISHGAAVISVAAWFIWQAVYSAVYPVSSTEGYEVYFAFQQNARNPSFWLIVLITVAIPVLGSIAVRALRIGFGASAITWTAKNQRRVNPDAAQCV</sequence>
<keyword evidence="4" id="KW-1185">Reference proteome</keyword>
<reference evidence="3" key="1">
    <citation type="submission" date="2022-07" db="EMBL/GenBank/DDBJ databases">
        <title>Phylogenomic reconstructions and comparative analyses of Kickxellomycotina fungi.</title>
        <authorList>
            <person name="Reynolds N.K."/>
            <person name="Stajich J.E."/>
            <person name="Barry K."/>
            <person name="Grigoriev I.V."/>
            <person name="Crous P."/>
            <person name="Smith M.E."/>
        </authorList>
    </citation>
    <scope>NUCLEOTIDE SEQUENCE</scope>
    <source>
        <strain evidence="3">RSA 1196</strain>
    </source>
</reference>
<proteinExistence type="predicted"/>
<feature type="non-terminal residue" evidence="3">
    <location>
        <position position="1"/>
    </location>
</feature>
<dbReference type="EMBL" id="JANBPY010001062">
    <property type="protein sequence ID" value="KAJ1961820.1"/>
    <property type="molecule type" value="Genomic_DNA"/>
</dbReference>
<dbReference type="Pfam" id="PF16212">
    <property type="entry name" value="PhoLip_ATPase_C"/>
    <property type="match status" value="1"/>
</dbReference>
<keyword evidence="1" id="KW-0812">Transmembrane</keyword>